<organism evidence="2 3">
    <name type="scientific">Cytospora schulzeri</name>
    <dbReference type="NCBI Taxonomy" id="448051"/>
    <lineage>
        <taxon>Eukaryota</taxon>
        <taxon>Fungi</taxon>
        <taxon>Dikarya</taxon>
        <taxon>Ascomycota</taxon>
        <taxon>Pezizomycotina</taxon>
        <taxon>Sordariomycetes</taxon>
        <taxon>Sordariomycetidae</taxon>
        <taxon>Diaporthales</taxon>
        <taxon>Cytosporaceae</taxon>
        <taxon>Cytospora</taxon>
    </lineage>
</organism>
<dbReference type="OrthoDB" id="3596450at2759"/>
<evidence type="ECO:0000313" key="2">
    <source>
        <dbReference type="EMBL" id="ROW06738.1"/>
    </source>
</evidence>
<keyword evidence="3" id="KW-1185">Reference proteome</keyword>
<proteinExistence type="predicted"/>
<accession>A0A423WTE8</accession>
<dbReference type="Pfam" id="PF20150">
    <property type="entry name" value="2EXR"/>
    <property type="match status" value="1"/>
</dbReference>
<evidence type="ECO:0000259" key="1">
    <source>
        <dbReference type="Pfam" id="PF20150"/>
    </source>
</evidence>
<comment type="caution">
    <text evidence="2">The sequence shown here is derived from an EMBL/GenBank/DDBJ whole genome shotgun (WGS) entry which is preliminary data.</text>
</comment>
<gene>
    <name evidence="2" type="ORF">VMCG_04003</name>
</gene>
<protein>
    <recommendedName>
        <fullName evidence="1">2EXR domain-containing protein</fullName>
    </recommendedName>
</protein>
<feature type="domain" description="2EXR" evidence="1">
    <location>
        <begin position="6"/>
        <end position="132"/>
    </location>
</feature>
<dbReference type="Proteomes" id="UP000283895">
    <property type="component" value="Unassembled WGS sequence"/>
</dbReference>
<dbReference type="EMBL" id="LKEA01000009">
    <property type="protein sequence ID" value="ROW06738.1"/>
    <property type="molecule type" value="Genomic_DNA"/>
</dbReference>
<dbReference type="InterPro" id="IPR045518">
    <property type="entry name" value="2EXR"/>
</dbReference>
<reference evidence="2 3" key="1">
    <citation type="submission" date="2015-09" db="EMBL/GenBank/DDBJ databases">
        <title>Host preference determinants of Valsa canker pathogens revealed by comparative genomics.</title>
        <authorList>
            <person name="Yin Z."/>
            <person name="Huang L."/>
        </authorList>
    </citation>
    <scope>NUCLEOTIDE SEQUENCE [LARGE SCALE GENOMIC DNA]</scope>
    <source>
        <strain evidence="2 3">03-1</strain>
    </source>
</reference>
<sequence>MATELHRFPELPGELKLKIWKYAAREARGRPRVYYFGLFSETQQLAVQRNPNGQMVQTEARGPLLCPTPQLRRDTQDQRGLLMACTDSRRAILQQYTDMINFTRRPQGPDRPFDPSTSPKYPLYFDANRDIICLPAQKVVECKLNVRDMRTICSLRNIPPQMWSHDVNRPEINWPLWRQIKNIAIDISYPLTALHENGKVMDSSLHAAITDLLYHDASMGPNNRLFLANLCGVQYDNDGQPTGMTVVEKSPRYESSLLNSYVVHQGGLTLEDMWLLLDEARGLRRKRSSLVGLPPCLLVRSQNGTRFICIEAVVQPDDDDEEDWDDEESDQESE</sequence>
<name>A0A423WTE8_9PEZI</name>
<evidence type="ECO:0000313" key="3">
    <source>
        <dbReference type="Proteomes" id="UP000283895"/>
    </source>
</evidence>
<dbReference type="AlphaFoldDB" id="A0A423WTE8"/>